<dbReference type="PROSITE" id="PS50835">
    <property type="entry name" value="IG_LIKE"/>
    <property type="match status" value="1"/>
</dbReference>
<evidence type="ECO:0000259" key="3">
    <source>
        <dbReference type="PROSITE" id="PS50853"/>
    </source>
</evidence>
<dbReference type="InterPro" id="IPR003961">
    <property type="entry name" value="FN3_dom"/>
</dbReference>
<dbReference type="InterPro" id="IPR013783">
    <property type="entry name" value="Ig-like_fold"/>
</dbReference>
<feature type="domain" description="Ig-like" evidence="2">
    <location>
        <begin position="244"/>
        <end position="321"/>
    </location>
</feature>
<name>A0A6P8HMZ8_ACTTE</name>
<dbReference type="Pfam" id="PF00754">
    <property type="entry name" value="F5_F8_type_C"/>
    <property type="match status" value="2"/>
</dbReference>
<dbReference type="FunFam" id="2.60.120.260:FF:000016">
    <property type="entry name" value="Contactin-associated protein-like 4 isoform 1"/>
    <property type="match status" value="1"/>
</dbReference>
<sequence>MFYVCAVATQGINWRHIIEYVTNYKVMYSKDDIQWTTYNESGVEKNFPGNVGNRKAVTNSITNPFKAKFVRILPTGYVSHKTMRVDFKGLPSACTSSLGLENSQIPDNQITSHSSSDDYHTAPRGRLYGNSSWCSSNTSNSEYIQVDLGQIKTVTGIATQGDKALDKWVTSYKVRYSFDNRYWNEYKEGQFSKVFVGNTNRKDVIVQWLSRPIAARYVRILPQAWHNGTCVRFDLYGCDIVNLPKAAVDIPQVVLSTPKSPKTIACGILGEPTPDLQWFNDGTKINGATQSTLQVQFTSTEDVASKYNCTRQDPNTRAAVCNTFYTCRATYPNYVASGGIDESSVKVTVNLNVPQAPFVTAVPFQRYIRLSWILPNPTVKEGAISGCLIELNNQSSIMTISAGHQASPFTLTNLKPYTNYDVRMSVKNMVGQGLWSKYLHIKTTIAGNT</sequence>
<dbReference type="PANTHER" id="PTHR24543:SF291">
    <property type="entry name" value="SMOKE ALARM, ISOFORM D"/>
    <property type="match status" value="1"/>
</dbReference>
<dbReference type="AlphaFoldDB" id="A0A6P8HMZ8"/>
<dbReference type="InterPro" id="IPR036116">
    <property type="entry name" value="FN3_sf"/>
</dbReference>
<dbReference type="PANTHER" id="PTHR24543">
    <property type="entry name" value="MULTICOPPER OXIDASE-RELATED"/>
    <property type="match status" value="1"/>
</dbReference>
<dbReference type="SMART" id="SM00231">
    <property type="entry name" value="FA58C"/>
    <property type="match status" value="1"/>
</dbReference>
<dbReference type="RefSeq" id="XP_031554030.1">
    <property type="nucleotide sequence ID" value="XM_031698170.1"/>
</dbReference>
<keyword evidence="4" id="KW-1185">Reference proteome</keyword>
<dbReference type="KEGG" id="aten:116291047"/>
<organism evidence="4 5">
    <name type="scientific">Actinia tenebrosa</name>
    <name type="common">Australian red waratah sea anemone</name>
    <dbReference type="NCBI Taxonomy" id="6105"/>
    <lineage>
        <taxon>Eukaryota</taxon>
        <taxon>Metazoa</taxon>
        <taxon>Cnidaria</taxon>
        <taxon>Anthozoa</taxon>
        <taxon>Hexacorallia</taxon>
        <taxon>Actiniaria</taxon>
        <taxon>Actiniidae</taxon>
        <taxon>Actinia</taxon>
    </lineage>
</organism>
<reference evidence="5" key="1">
    <citation type="submission" date="2025-08" db="UniProtKB">
        <authorList>
            <consortium name="RefSeq"/>
        </authorList>
    </citation>
    <scope>IDENTIFICATION</scope>
    <source>
        <tissue evidence="5">Tentacle</tissue>
    </source>
</reference>
<dbReference type="SUPFAM" id="SSF48726">
    <property type="entry name" value="Immunoglobulin"/>
    <property type="match status" value="1"/>
</dbReference>
<dbReference type="SUPFAM" id="SSF49265">
    <property type="entry name" value="Fibronectin type III"/>
    <property type="match status" value="1"/>
</dbReference>
<gene>
    <name evidence="5" type="primary">LOC116291047</name>
</gene>
<dbReference type="Proteomes" id="UP000515163">
    <property type="component" value="Unplaced"/>
</dbReference>
<feature type="domain" description="F5/8 type C" evidence="1">
    <location>
        <begin position="94"/>
        <end position="238"/>
    </location>
</feature>
<feature type="domain" description="F5/8 type C" evidence="1">
    <location>
        <begin position="1"/>
        <end position="90"/>
    </location>
</feature>
<dbReference type="Gene3D" id="2.60.120.260">
    <property type="entry name" value="Galactose-binding domain-like"/>
    <property type="match status" value="2"/>
</dbReference>
<dbReference type="InterPro" id="IPR036179">
    <property type="entry name" value="Ig-like_dom_sf"/>
</dbReference>
<evidence type="ECO:0000259" key="1">
    <source>
        <dbReference type="PROSITE" id="PS50022"/>
    </source>
</evidence>
<dbReference type="InterPro" id="IPR000421">
    <property type="entry name" value="FA58C"/>
</dbReference>
<evidence type="ECO:0000313" key="4">
    <source>
        <dbReference type="Proteomes" id="UP000515163"/>
    </source>
</evidence>
<dbReference type="PROSITE" id="PS50022">
    <property type="entry name" value="FA58C_3"/>
    <property type="match status" value="2"/>
</dbReference>
<feature type="domain" description="Fibronectin type-III" evidence="3">
    <location>
        <begin position="353"/>
        <end position="446"/>
    </location>
</feature>
<dbReference type="PROSITE" id="PS50853">
    <property type="entry name" value="FN3"/>
    <property type="match status" value="1"/>
</dbReference>
<dbReference type="SUPFAM" id="SSF49785">
    <property type="entry name" value="Galactose-binding domain-like"/>
    <property type="match status" value="2"/>
</dbReference>
<evidence type="ECO:0000259" key="2">
    <source>
        <dbReference type="PROSITE" id="PS50835"/>
    </source>
</evidence>
<protein>
    <submittedName>
        <fullName evidence="5">Lactadherin-like</fullName>
    </submittedName>
</protein>
<dbReference type="CDD" id="cd00063">
    <property type="entry name" value="FN3"/>
    <property type="match status" value="1"/>
</dbReference>
<dbReference type="OrthoDB" id="5990359at2759"/>
<dbReference type="InterPro" id="IPR007110">
    <property type="entry name" value="Ig-like_dom"/>
</dbReference>
<dbReference type="CDD" id="cd00057">
    <property type="entry name" value="FA58C"/>
    <property type="match status" value="1"/>
</dbReference>
<dbReference type="PROSITE" id="PS01285">
    <property type="entry name" value="FA58C_1"/>
    <property type="match status" value="1"/>
</dbReference>
<dbReference type="Gene3D" id="2.60.40.10">
    <property type="entry name" value="Immunoglobulins"/>
    <property type="match status" value="2"/>
</dbReference>
<proteinExistence type="predicted"/>
<dbReference type="Pfam" id="PF00041">
    <property type="entry name" value="fn3"/>
    <property type="match status" value="1"/>
</dbReference>
<dbReference type="GeneID" id="116291047"/>
<dbReference type="SMART" id="SM00060">
    <property type="entry name" value="FN3"/>
    <property type="match status" value="1"/>
</dbReference>
<dbReference type="InterPro" id="IPR008979">
    <property type="entry name" value="Galactose-bd-like_sf"/>
</dbReference>
<accession>A0A6P8HMZ8</accession>
<evidence type="ECO:0000313" key="5">
    <source>
        <dbReference type="RefSeq" id="XP_031554030.1"/>
    </source>
</evidence>
<dbReference type="InParanoid" id="A0A6P8HMZ8"/>